<dbReference type="SUPFAM" id="SSF52141">
    <property type="entry name" value="Uracil-DNA glycosylase-like"/>
    <property type="match status" value="1"/>
</dbReference>
<comment type="similarity">
    <text evidence="3 8 10">Belongs to the uracil-DNA glycosylase (UDG) superfamily. UNG family.</text>
</comment>
<comment type="caution">
    <text evidence="12">The sequence shown here is derived from an EMBL/GenBank/DDBJ whole genome shotgun (WGS) entry which is preliminary data.</text>
</comment>
<dbReference type="HAMAP" id="MF_00148">
    <property type="entry name" value="UDG"/>
    <property type="match status" value="1"/>
</dbReference>
<dbReference type="NCBIfam" id="NF003591">
    <property type="entry name" value="PRK05254.1-4"/>
    <property type="match status" value="1"/>
</dbReference>
<feature type="active site" description="Proton acceptor" evidence="8 9">
    <location>
        <position position="82"/>
    </location>
</feature>
<dbReference type="AlphaFoldDB" id="A0A136KGV7"/>
<evidence type="ECO:0000256" key="2">
    <source>
        <dbReference type="ARBA" id="ARBA00002631"/>
    </source>
</evidence>
<dbReference type="SMART" id="SM00986">
    <property type="entry name" value="UDG"/>
    <property type="match status" value="1"/>
</dbReference>
<dbReference type="GO" id="GO:0005737">
    <property type="term" value="C:cytoplasm"/>
    <property type="evidence" value="ECO:0007669"/>
    <property type="project" value="UniProtKB-SubCell"/>
</dbReference>
<dbReference type="FunFam" id="3.40.470.10:FF:000001">
    <property type="entry name" value="Uracil-DNA glycosylase"/>
    <property type="match status" value="1"/>
</dbReference>
<dbReference type="EMBL" id="JYPD01000022">
    <property type="protein sequence ID" value="KXK08675.1"/>
    <property type="molecule type" value="Genomic_DNA"/>
</dbReference>
<dbReference type="GO" id="GO:0004844">
    <property type="term" value="F:uracil DNA N-glycosylase activity"/>
    <property type="evidence" value="ECO:0007669"/>
    <property type="project" value="UniProtKB-UniRule"/>
</dbReference>
<gene>
    <name evidence="8 12" type="primary">ung</name>
    <name evidence="12" type="ORF">UZ20_WS6002000679</name>
</gene>
<sequence>MVIIFDIMLDLQNMQQKMNVRLEQSWLALLKNEFEADYFKSLVTFVREEYSSQIVAPKPNQIFRALDLCPVDNVKVVVIGQDPYHTLKGYRANGLAFSVNVQDQIPPSLRNIYTELENDLGQKLSNSGDLTSWAEQGVLLLNATLTVRAGQAGSHQNKGWELFTDAIISKLSEVKDHLVFILWGSYARRKSGLIDKNKHKIIESAHPSPLSAANGFFGSKPFSKTNKWLVENNLEPINWII</sequence>
<keyword evidence="7 8" id="KW-0234">DNA repair</keyword>
<organism evidence="12 13">
    <name type="scientific">candidate division WS6 bacterium OLB21</name>
    <dbReference type="NCBI Taxonomy" id="1617427"/>
    <lineage>
        <taxon>Bacteria</taxon>
        <taxon>Candidatus Dojkabacteria</taxon>
    </lineage>
</organism>
<proteinExistence type="inferred from homology"/>
<dbReference type="NCBIfam" id="NF003592">
    <property type="entry name" value="PRK05254.1-5"/>
    <property type="match status" value="1"/>
</dbReference>
<dbReference type="InterPro" id="IPR005122">
    <property type="entry name" value="Uracil-DNA_glycosylase-like"/>
</dbReference>
<dbReference type="Gene3D" id="3.40.470.10">
    <property type="entry name" value="Uracil-DNA glycosylase-like domain"/>
    <property type="match status" value="1"/>
</dbReference>
<protein>
    <recommendedName>
        <fullName evidence="4 8">Uracil-DNA glycosylase</fullName>
        <shortName evidence="8">UDG</shortName>
        <ecNumber evidence="4 8">3.2.2.27</ecNumber>
    </recommendedName>
</protein>
<dbReference type="Pfam" id="PF03167">
    <property type="entry name" value="UDG"/>
    <property type="match status" value="1"/>
</dbReference>
<evidence type="ECO:0000313" key="12">
    <source>
        <dbReference type="EMBL" id="KXK08675.1"/>
    </source>
</evidence>
<evidence type="ECO:0000256" key="4">
    <source>
        <dbReference type="ARBA" id="ARBA00012030"/>
    </source>
</evidence>
<dbReference type="Proteomes" id="UP000070449">
    <property type="component" value="Unassembled WGS sequence"/>
</dbReference>
<dbReference type="NCBIfam" id="NF003588">
    <property type="entry name" value="PRK05254.1-1"/>
    <property type="match status" value="1"/>
</dbReference>
<evidence type="ECO:0000256" key="9">
    <source>
        <dbReference type="PROSITE-ProRule" id="PRU10072"/>
    </source>
</evidence>
<evidence type="ECO:0000256" key="5">
    <source>
        <dbReference type="ARBA" id="ARBA00022763"/>
    </source>
</evidence>
<feature type="domain" description="Uracil-DNA glycosylase-like" evidence="11">
    <location>
        <begin position="67"/>
        <end position="229"/>
    </location>
</feature>
<evidence type="ECO:0000256" key="6">
    <source>
        <dbReference type="ARBA" id="ARBA00022801"/>
    </source>
</evidence>
<evidence type="ECO:0000259" key="11">
    <source>
        <dbReference type="SMART" id="SM00986"/>
    </source>
</evidence>
<keyword evidence="6 8" id="KW-0378">Hydrolase</keyword>
<keyword evidence="5 8" id="KW-0227">DNA damage</keyword>
<accession>A0A136KGV7</accession>
<dbReference type="EC" id="3.2.2.27" evidence="4 8"/>
<dbReference type="PANTHER" id="PTHR11264">
    <property type="entry name" value="URACIL-DNA GLYCOSYLASE"/>
    <property type="match status" value="1"/>
</dbReference>
<dbReference type="CDD" id="cd10027">
    <property type="entry name" value="UDG-F1-like"/>
    <property type="match status" value="1"/>
</dbReference>
<evidence type="ECO:0000256" key="8">
    <source>
        <dbReference type="HAMAP-Rule" id="MF_00148"/>
    </source>
</evidence>
<comment type="catalytic activity">
    <reaction evidence="1 8 10">
        <text>Hydrolyzes single-stranded DNA or mismatched double-stranded DNA and polynucleotides, releasing free uracil.</text>
        <dbReference type="EC" id="3.2.2.27"/>
    </reaction>
</comment>
<evidence type="ECO:0000256" key="3">
    <source>
        <dbReference type="ARBA" id="ARBA00008184"/>
    </source>
</evidence>
<dbReference type="InterPro" id="IPR036895">
    <property type="entry name" value="Uracil-DNA_glycosylase-like_sf"/>
</dbReference>
<dbReference type="SMART" id="SM00987">
    <property type="entry name" value="UreE_C"/>
    <property type="match status" value="1"/>
</dbReference>
<comment type="subcellular location">
    <subcellularLocation>
        <location evidence="8">Cytoplasm</location>
    </subcellularLocation>
</comment>
<dbReference type="GO" id="GO:0097510">
    <property type="term" value="P:base-excision repair, AP site formation via deaminated base removal"/>
    <property type="evidence" value="ECO:0007669"/>
    <property type="project" value="TreeGrafter"/>
</dbReference>
<evidence type="ECO:0000256" key="10">
    <source>
        <dbReference type="RuleBase" id="RU003780"/>
    </source>
</evidence>
<keyword evidence="12" id="KW-0326">Glycosidase</keyword>
<evidence type="ECO:0000313" key="13">
    <source>
        <dbReference type="Proteomes" id="UP000070449"/>
    </source>
</evidence>
<keyword evidence="8" id="KW-0963">Cytoplasm</keyword>
<dbReference type="InterPro" id="IPR002043">
    <property type="entry name" value="UDG_fam1"/>
</dbReference>
<dbReference type="PATRIC" id="fig|1617427.3.peg.709"/>
<evidence type="ECO:0000256" key="7">
    <source>
        <dbReference type="ARBA" id="ARBA00023204"/>
    </source>
</evidence>
<dbReference type="STRING" id="1617427.UZ20_WS6002000679"/>
<dbReference type="InterPro" id="IPR018085">
    <property type="entry name" value="Ura-DNA_Glyclase_AS"/>
</dbReference>
<dbReference type="NCBIfam" id="TIGR00628">
    <property type="entry name" value="ung"/>
    <property type="match status" value="1"/>
</dbReference>
<dbReference type="PANTHER" id="PTHR11264:SF0">
    <property type="entry name" value="URACIL-DNA GLYCOSYLASE"/>
    <property type="match status" value="1"/>
</dbReference>
<reference evidence="12 13" key="1">
    <citation type="submission" date="2015-02" db="EMBL/GenBank/DDBJ databases">
        <title>Improved understanding of the partial-nitritation anammox process through 23 genomes representing the majority of the microbial community.</title>
        <authorList>
            <person name="Speth D.R."/>
            <person name="In T Zandt M."/>
            <person name="Guerrero Cruz S."/>
            <person name="Jetten M.S."/>
            <person name="Dutilh B.E."/>
        </authorList>
    </citation>
    <scope>NUCLEOTIDE SEQUENCE [LARGE SCALE GENOMIC DNA]</scope>
    <source>
        <strain evidence="12">OLB21</strain>
    </source>
</reference>
<evidence type="ECO:0000256" key="1">
    <source>
        <dbReference type="ARBA" id="ARBA00001400"/>
    </source>
</evidence>
<dbReference type="NCBIfam" id="NF003589">
    <property type="entry name" value="PRK05254.1-2"/>
    <property type="match status" value="1"/>
</dbReference>
<name>A0A136KGV7_9BACT</name>
<dbReference type="PROSITE" id="PS00130">
    <property type="entry name" value="U_DNA_GLYCOSYLASE"/>
    <property type="match status" value="1"/>
</dbReference>
<comment type="function">
    <text evidence="2 8 10">Excises uracil residues from the DNA which can arise as a result of misincorporation of dUMP residues by DNA polymerase or due to deamination of cytosine.</text>
</comment>